<sequence length="232" mass="26559">MQKKIPVILNWSGGKDAAYSLYRLQQEGLYEVRYLLTVFNTDRRSSMHEIPESLLMAQAYSTGIPLLKIYVSNDSGQTYEAGMLQVLNRVKQEGIHIAVFGDLFLEDLRQYRERQLQQVDMKALFPLWQIDSRHYLQSFFQSGFEAVICCVNGSMLDMAYCGKQLSPALIASFPAPADPCGENGEYHSFCYAGPVFQKPVPYHTEGWFNRFFPSPLNEQEQVCFRHLQFGGP</sequence>
<organism evidence="2 3">
    <name type="scientific">Niabella pedocola</name>
    <dbReference type="NCBI Taxonomy" id="1752077"/>
    <lineage>
        <taxon>Bacteria</taxon>
        <taxon>Pseudomonadati</taxon>
        <taxon>Bacteroidota</taxon>
        <taxon>Chitinophagia</taxon>
        <taxon>Chitinophagales</taxon>
        <taxon>Chitinophagaceae</taxon>
        <taxon>Niabella</taxon>
    </lineage>
</organism>
<dbReference type="Gene3D" id="3.90.1490.10">
    <property type="entry name" value="putative n-type atp pyrophosphatase, domain 2"/>
    <property type="match status" value="1"/>
</dbReference>
<keyword evidence="2" id="KW-0378">Hydrolase</keyword>
<proteinExistence type="predicted"/>
<feature type="domain" description="Diphthamide synthase" evidence="1">
    <location>
        <begin position="8"/>
        <end position="199"/>
    </location>
</feature>
<evidence type="ECO:0000313" key="2">
    <source>
        <dbReference type="EMBL" id="MCD2422619.1"/>
    </source>
</evidence>
<dbReference type="GO" id="GO:0016787">
    <property type="term" value="F:hydrolase activity"/>
    <property type="evidence" value="ECO:0007669"/>
    <property type="project" value="UniProtKB-KW"/>
</dbReference>
<dbReference type="CDD" id="cd01994">
    <property type="entry name" value="AANH_PF0828-like"/>
    <property type="match status" value="1"/>
</dbReference>
<reference evidence="2 3" key="1">
    <citation type="submission" date="2021-11" db="EMBL/GenBank/DDBJ databases">
        <title>Genomic of Niabella pedocola.</title>
        <authorList>
            <person name="Wu T."/>
        </authorList>
    </citation>
    <scope>NUCLEOTIDE SEQUENCE [LARGE SCALE GENOMIC DNA]</scope>
    <source>
        <strain evidence="2 3">JCM 31011</strain>
    </source>
</reference>
<dbReference type="Proteomes" id="UP001199816">
    <property type="component" value="Unassembled WGS sequence"/>
</dbReference>
<evidence type="ECO:0000313" key="3">
    <source>
        <dbReference type="Proteomes" id="UP001199816"/>
    </source>
</evidence>
<gene>
    <name evidence="2" type="ORF">LQ567_07595</name>
</gene>
<protein>
    <submittedName>
        <fullName evidence="2">Adenine nucleotide alpha hydrolase</fullName>
    </submittedName>
</protein>
<dbReference type="RefSeq" id="WP_231003770.1">
    <property type="nucleotide sequence ID" value="NZ_JAJNEC010000004.1"/>
</dbReference>
<dbReference type="EMBL" id="JAJNEC010000004">
    <property type="protein sequence ID" value="MCD2422619.1"/>
    <property type="molecule type" value="Genomic_DNA"/>
</dbReference>
<dbReference type="SUPFAM" id="SSF52402">
    <property type="entry name" value="Adenine nucleotide alpha hydrolases-like"/>
    <property type="match status" value="1"/>
</dbReference>
<name>A0ABS8PND9_9BACT</name>
<dbReference type="InterPro" id="IPR002761">
    <property type="entry name" value="Diphthami_syn_dom"/>
</dbReference>
<evidence type="ECO:0000259" key="1">
    <source>
        <dbReference type="Pfam" id="PF01902"/>
    </source>
</evidence>
<dbReference type="InterPro" id="IPR014729">
    <property type="entry name" value="Rossmann-like_a/b/a_fold"/>
</dbReference>
<comment type="caution">
    <text evidence="2">The sequence shown here is derived from an EMBL/GenBank/DDBJ whole genome shotgun (WGS) entry which is preliminary data.</text>
</comment>
<keyword evidence="3" id="KW-1185">Reference proteome</keyword>
<dbReference type="Pfam" id="PF01902">
    <property type="entry name" value="Diphthami_syn_2"/>
    <property type="match status" value="1"/>
</dbReference>
<dbReference type="Gene3D" id="3.40.50.620">
    <property type="entry name" value="HUPs"/>
    <property type="match status" value="1"/>
</dbReference>
<accession>A0ABS8PND9</accession>